<dbReference type="SUPFAM" id="SSF50249">
    <property type="entry name" value="Nucleic acid-binding proteins"/>
    <property type="match status" value="1"/>
</dbReference>
<keyword evidence="2" id="KW-0963">Cytoplasm</keyword>
<dbReference type="PANTHER" id="PTHR11586">
    <property type="entry name" value="TRNA-AMINOACYLATION COFACTOR ARC1 FAMILY MEMBER"/>
    <property type="match status" value="1"/>
</dbReference>
<name>A0A9P0A2C3_BEMTA</name>
<evidence type="ECO:0000313" key="10">
    <source>
        <dbReference type="Proteomes" id="UP001152759"/>
    </source>
</evidence>
<evidence type="ECO:0000259" key="8">
    <source>
        <dbReference type="PROSITE" id="PS50886"/>
    </source>
</evidence>
<evidence type="ECO:0000256" key="1">
    <source>
        <dbReference type="ARBA" id="ARBA00004496"/>
    </source>
</evidence>
<evidence type="ECO:0000313" key="9">
    <source>
        <dbReference type="EMBL" id="CAH0384858.1"/>
    </source>
</evidence>
<comment type="subcellular location">
    <subcellularLocation>
        <location evidence="1">Cytoplasm</location>
    </subcellularLocation>
</comment>
<keyword evidence="3 6" id="KW-0820">tRNA-binding</keyword>
<dbReference type="Gene3D" id="2.40.50.140">
    <property type="entry name" value="Nucleic acid-binding proteins"/>
    <property type="match status" value="1"/>
</dbReference>
<proteinExistence type="predicted"/>
<dbReference type="GO" id="GO:0005737">
    <property type="term" value="C:cytoplasm"/>
    <property type="evidence" value="ECO:0007669"/>
    <property type="project" value="UniProtKB-SubCell"/>
</dbReference>
<dbReference type="AlphaFoldDB" id="A0A9P0A2C3"/>
<dbReference type="InterPro" id="IPR012340">
    <property type="entry name" value="NA-bd_OB-fold"/>
</dbReference>
<dbReference type="GO" id="GO:0006412">
    <property type="term" value="P:translation"/>
    <property type="evidence" value="ECO:0007669"/>
    <property type="project" value="UniProtKB-KW"/>
</dbReference>
<evidence type="ECO:0000256" key="3">
    <source>
        <dbReference type="ARBA" id="ARBA00022555"/>
    </source>
</evidence>
<accession>A0A9P0A2C3</accession>
<protein>
    <recommendedName>
        <fullName evidence="8">tRNA-binding domain-containing protein</fullName>
    </recommendedName>
</protein>
<sequence length="239" mass="26291">MLTLQNIICLFSMLILGLHSLNVDERVHIFQKPAPDHNEVAVMKLIHLIRGDSNESIATASPQSSTTKSKTVTKRPVDFSRLDVRIGKIIAVQEIATAHNLYVEEVDVGEAVSRTVISGLVNHIPMEDLEKRKVVVVCNLKPRKMRGYVSEGMLLCANADNKIEVLEPPIGSRPGDRVTVAGYNGTADEVLNPKLKIFEKVSPDLRVNEDGVACYKGTPLEVLGKGFIKTETLRNVSIV</sequence>
<dbReference type="PANTHER" id="PTHR11586:SF33">
    <property type="entry name" value="AMINOACYL TRNA SYNTHASE COMPLEX-INTERACTING MULTIFUNCTIONAL PROTEIN 1"/>
    <property type="match status" value="1"/>
</dbReference>
<reference evidence="9" key="1">
    <citation type="submission" date="2021-12" db="EMBL/GenBank/DDBJ databases">
        <authorList>
            <person name="King R."/>
        </authorList>
    </citation>
    <scope>NUCLEOTIDE SEQUENCE</scope>
</reference>
<dbReference type="InterPro" id="IPR002547">
    <property type="entry name" value="tRNA-bd_dom"/>
</dbReference>
<evidence type="ECO:0000256" key="4">
    <source>
        <dbReference type="ARBA" id="ARBA00022884"/>
    </source>
</evidence>
<keyword evidence="5" id="KW-0648">Protein biosynthesis</keyword>
<keyword evidence="4 6" id="KW-0694">RNA-binding</keyword>
<dbReference type="Proteomes" id="UP001152759">
    <property type="component" value="Chromosome 2"/>
</dbReference>
<evidence type="ECO:0000256" key="6">
    <source>
        <dbReference type="PROSITE-ProRule" id="PRU00209"/>
    </source>
</evidence>
<dbReference type="PROSITE" id="PS50886">
    <property type="entry name" value="TRBD"/>
    <property type="match status" value="1"/>
</dbReference>
<feature type="chain" id="PRO_5040142864" description="tRNA-binding domain-containing protein" evidence="7">
    <location>
        <begin position="21"/>
        <end position="239"/>
    </location>
</feature>
<dbReference type="InterPro" id="IPR051270">
    <property type="entry name" value="Tyrosine-tRNA_ligase_regulator"/>
</dbReference>
<gene>
    <name evidence="9" type="ORF">BEMITA_LOCUS4144</name>
</gene>
<evidence type="ECO:0000256" key="7">
    <source>
        <dbReference type="SAM" id="SignalP"/>
    </source>
</evidence>
<keyword evidence="7" id="KW-0732">Signal</keyword>
<dbReference type="CDD" id="cd02799">
    <property type="entry name" value="tRNA_bind_EMAP-II_like"/>
    <property type="match status" value="1"/>
</dbReference>
<dbReference type="Pfam" id="PF01588">
    <property type="entry name" value="tRNA_bind"/>
    <property type="match status" value="1"/>
</dbReference>
<feature type="domain" description="TRNA-binding" evidence="8">
    <location>
        <begin position="78"/>
        <end position="179"/>
    </location>
</feature>
<feature type="signal peptide" evidence="7">
    <location>
        <begin position="1"/>
        <end position="20"/>
    </location>
</feature>
<dbReference type="KEGG" id="btab:109040065"/>
<evidence type="ECO:0000256" key="2">
    <source>
        <dbReference type="ARBA" id="ARBA00022490"/>
    </source>
</evidence>
<dbReference type="FunFam" id="2.40.50.140:FF:000047">
    <property type="entry name" value="tyrosine--tRNA ligase, cytoplasmic isoform X2"/>
    <property type="match status" value="1"/>
</dbReference>
<dbReference type="GO" id="GO:0000049">
    <property type="term" value="F:tRNA binding"/>
    <property type="evidence" value="ECO:0007669"/>
    <property type="project" value="UniProtKB-UniRule"/>
</dbReference>
<dbReference type="EMBL" id="OU963863">
    <property type="protein sequence ID" value="CAH0384858.1"/>
    <property type="molecule type" value="Genomic_DNA"/>
</dbReference>
<organism evidence="9 10">
    <name type="scientific">Bemisia tabaci</name>
    <name type="common">Sweetpotato whitefly</name>
    <name type="synonym">Aleurodes tabaci</name>
    <dbReference type="NCBI Taxonomy" id="7038"/>
    <lineage>
        <taxon>Eukaryota</taxon>
        <taxon>Metazoa</taxon>
        <taxon>Ecdysozoa</taxon>
        <taxon>Arthropoda</taxon>
        <taxon>Hexapoda</taxon>
        <taxon>Insecta</taxon>
        <taxon>Pterygota</taxon>
        <taxon>Neoptera</taxon>
        <taxon>Paraneoptera</taxon>
        <taxon>Hemiptera</taxon>
        <taxon>Sternorrhyncha</taxon>
        <taxon>Aleyrodoidea</taxon>
        <taxon>Aleyrodidae</taxon>
        <taxon>Aleyrodinae</taxon>
        <taxon>Bemisia</taxon>
    </lineage>
</organism>
<evidence type="ECO:0000256" key="5">
    <source>
        <dbReference type="ARBA" id="ARBA00022917"/>
    </source>
</evidence>
<keyword evidence="10" id="KW-1185">Reference proteome</keyword>